<comment type="caution">
    <text evidence="1">The sequence shown here is derived from an EMBL/GenBank/DDBJ whole genome shotgun (WGS) entry which is preliminary data.</text>
</comment>
<organism evidence="1 2">
    <name type="scientific">Vespula maculifrons</name>
    <name type="common">Eastern yellow jacket</name>
    <name type="synonym">Wasp</name>
    <dbReference type="NCBI Taxonomy" id="7453"/>
    <lineage>
        <taxon>Eukaryota</taxon>
        <taxon>Metazoa</taxon>
        <taxon>Ecdysozoa</taxon>
        <taxon>Arthropoda</taxon>
        <taxon>Hexapoda</taxon>
        <taxon>Insecta</taxon>
        <taxon>Pterygota</taxon>
        <taxon>Neoptera</taxon>
        <taxon>Endopterygota</taxon>
        <taxon>Hymenoptera</taxon>
        <taxon>Apocrita</taxon>
        <taxon>Aculeata</taxon>
        <taxon>Vespoidea</taxon>
        <taxon>Vespidae</taxon>
        <taxon>Vespinae</taxon>
        <taxon>Vespula</taxon>
    </lineage>
</organism>
<keyword evidence="2" id="KW-1185">Reference proteome</keyword>
<reference evidence="1 2" key="1">
    <citation type="journal article" date="2024" name="Ann. Entomol. Soc. Am.">
        <title>Genomic analyses of the southern and eastern yellowjacket wasps (Hymenoptera: Vespidae) reveal evolutionary signatures of social life.</title>
        <authorList>
            <person name="Catto M.A."/>
            <person name="Caine P.B."/>
            <person name="Orr S.E."/>
            <person name="Hunt B.G."/>
            <person name="Goodisman M.A.D."/>
        </authorList>
    </citation>
    <scope>NUCLEOTIDE SEQUENCE [LARGE SCALE GENOMIC DNA]</scope>
    <source>
        <strain evidence="1">232</strain>
        <tissue evidence="1">Head and thorax</tissue>
    </source>
</reference>
<dbReference type="Proteomes" id="UP001607303">
    <property type="component" value="Unassembled WGS sequence"/>
</dbReference>
<gene>
    <name evidence="1" type="ORF">V1477_018363</name>
</gene>
<name>A0ABD2AZN0_VESMC</name>
<dbReference type="EMBL" id="JAYRBN010000110">
    <property type="protein sequence ID" value="KAL2725925.1"/>
    <property type="molecule type" value="Genomic_DNA"/>
</dbReference>
<sequence>MYAWSKAARSKGGESGGQTVRAIEKVFRWERSMGEEMQRASCYDNIDAGATVGRDSHRFTISENIVEPYRGSVSWSECLLRAWTYRPDQSPIDTGVNGTGIGVNGSNGSLTCQDRRIARLRMHVS</sequence>
<evidence type="ECO:0000313" key="1">
    <source>
        <dbReference type="EMBL" id="KAL2725925.1"/>
    </source>
</evidence>
<accession>A0ABD2AZN0</accession>
<dbReference type="AlphaFoldDB" id="A0ABD2AZN0"/>
<protein>
    <submittedName>
        <fullName evidence="1">Uncharacterized protein</fullName>
    </submittedName>
</protein>
<proteinExistence type="predicted"/>
<evidence type="ECO:0000313" key="2">
    <source>
        <dbReference type="Proteomes" id="UP001607303"/>
    </source>
</evidence>